<proteinExistence type="predicted"/>
<organism evidence="1 2">
    <name type="scientific">Nocardioides piscis</name>
    <dbReference type="NCBI Taxonomy" id="2714938"/>
    <lineage>
        <taxon>Bacteria</taxon>
        <taxon>Bacillati</taxon>
        <taxon>Actinomycetota</taxon>
        <taxon>Actinomycetes</taxon>
        <taxon>Propionibacteriales</taxon>
        <taxon>Nocardioidaceae</taxon>
        <taxon>Nocardioides</taxon>
    </lineage>
</organism>
<keyword evidence="2" id="KW-1185">Reference proteome</keyword>
<gene>
    <name evidence="1" type="ORF">G7071_17085</name>
</gene>
<dbReference type="Proteomes" id="UP000502035">
    <property type="component" value="Chromosome"/>
</dbReference>
<dbReference type="KEGG" id="npi:G7071_17085"/>
<evidence type="ECO:0000313" key="1">
    <source>
        <dbReference type="EMBL" id="QIK76893.1"/>
    </source>
</evidence>
<accession>A0A6G7YJG8</accession>
<dbReference type="RefSeq" id="WP_166320577.1">
    <property type="nucleotide sequence ID" value="NZ_CP049866.1"/>
</dbReference>
<name>A0A6G7YJG8_9ACTN</name>
<sequence>MKAGFPRSWVAGLSLFLGLVLLAVVVWVAAGDEPYRADVSRRPATSTAGAGGAAATLQQWVEALESGDAAAAASLTPEQDAQAGQGVEAIVRNVRALGLVDLSARYLDEVGAIGPDGSWTAAVDLSWRIDGFDQEPAQAEVLVDFVSDGDGVAITSVGGGEGVSPMWLGSPLAVRRAPGTLVMAQGADRARAARDYLARVQRAIPVVRRVLPQWRPSVVLAVPASASGLDDALGVADGTYDAIAAVTASADGSGRTGAPVRVFVNPEVSGRLRGAGAQVVISHEVVHVATDANTAVLDPWLLEGFADYVALRDVDLPLDITAARAAASVRRNGVPDHLPGTAEFDPSAGDLQAAYEMAWLACVEVAARAGEDGLVTVYEKASGGADTAEALASVGLTPKGLLAGWQRRLEALE</sequence>
<reference evidence="1 2" key="1">
    <citation type="submission" date="2020-03" db="EMBL/GenBank/DDBJ databases">
        <title>Nocardioides sp. nov., isolated from fish.</title>
        <authorList>
            <person name="Hyun D.-W."/>
            <person name="Bae J.-W."/>
        </authorList>
    </citation>
    <scope>NUCLEOTIDE SEQUENCE [LARGE SCALE GENOMIC DNA]</scope>
    <source>
        <strain evidence="1 2">HDW12A</strain>
    </source>
</reference>
<evidence type="ECO:0008006" key="3">
    <source>
        <dbReference type="Google" id="ProtNLM"/>
    </source>
</evidence>
<dbReference type="EMBL" id="CP049866">
    <property type="protein sequence ID" value="QIK76893.1"/>
    <property type="molecule type" value="Genomic_DNA"/>
</dbReference>
<protein>
    <recommendedName>
        <fullName evidence="3">Peptidase MA-like domain-containing protein</fullName>
    </recommendedName>
</protein>
<evidence type="ECO:0000313" key="2">
    <source>
        <dbReference type="Proteomes" id="UP000502035"/>
    </source>
</evidence>
<dbReference type="AlphaFoldDB" id="A0A6G7YJG8"/>